<comment type="caution">
    <text evidence="1">The sequence shown here is derived from an EMBL/GenBank/DDBJ whole genome shotgun (WGS) entry which is preliminary data.</text>
</comment>
<name>A0A843WBC8_COLES</name>
<gene>
    <name evidence="1" type="ORF">Taro_034240</name>
</gene>
<reference evidence="1" key="1">
    <citation type="submission" date="2017-07" db="EMBL/GenBank/DDBJ databases">
        <title>Taro Niue Genome Assembly and Annotation.</title>
        <authorList>
            <person name="Atibalentja N."/>
            <person name="Keating K."/>
            <person name="Fields C.J."/>
        </authorList>
    </citation>
    <scope>NUCLEOTIDE SEQUENCE</scope>
    <source>
        <strain evidence="1">Niue_2</strain>
        <tissue evidence="1">Leaf</tissue>
    </source>
</reference>
<organism evidence="1 2">
    <name type="scientific">Colocasia esculenta</name>
    <name type="common">Wild taro</name>
    <name type="synonym">Arum esculentum</name>
    <dbReference type="NCBI Taxonomy" id="4460"/>
    <lineage>
        <taxon>Eukaryota</taxon>
        <taxon>Viridiplantae</taxon>
        <taxon>Streptophyta</taxon>
        <taxon>Embryophyta</taxon>
        <taxon>Tracheophyta</taxon>
        <taxon>Spermatophyta</taxon>
        <taxon>Magnoliopsida</taxon>
        <taxon>Liliopsida</taxon>
        <taxon>Araceae</taxon>
        <taxon>Aroideae</taxon>
        <taxon>Colocasieae</taxon>
        <taxon>Colocasia</taxon>
    </lineage>
</organism>
<protein>
    <submittedName>
        <fullName evidence="1">Uncharacterized protein</fullName>
    </submittedName>
</protein>
<dbReference type="EMBL" id="NMUH01002686">
    <property type="protein sequence ID" value="MQM01484.1"/>
    <property type="molecule type" value="Genomic_DNA"/>
</dbReference>
<dbReference type="AlphaFoldDB" id="A0A843WBC8"/>
<sequence length="124" mass="13795">MMSRPTRPPRHHRNALRCRDNVATVWAAATMSRQDSGVESFAELSWLAWDTEDGRSSTRCRLASKVLPVCVASHVVVTTCRFYGVSNRGVLRIVVVSSFASALPFVGETSQQWQGVRLAEEMGR</sequence>
<keyword evidence="2" id="KW-1185">Reference proteome</keyword>
<evidence type="ECO:0000313" key="1">
    <source>
        <dbReference type="EMBL" id="MQM01484.1"/>
    </source>
</evidence>
<evidence type="ECO:0000313" key="2">
    <source>
        <dbReference type="Proteomes" id="UP000652761"/>
    </source>
</evidence>
<proteinExistence type="predicted"/>
<dbReference type="Proteomes" id="UP000652761">
    <property type="component" value="Unassembled WGS sequence"/>
</dbReference>
<accession>A0A843WBC8</accession>